<feature type="region of interest" description="Disordered" evidence="3">
    <location>
        <begin position="1521"/>
        <end position="1596"/>
    </location>
</feature>
<dbReference type="PANTHER" id="PTHR23119:SF50">
    <property type="entry name" value="PDZ DOMAIN-CONTAINING PROTEIN"/>
    <property type="match status" value="1"/>
</dbReference>
<evidence type="ECO:0000313" key="6">
    <source>
        <dbReference type="Proteomes" id="UP001174909"/>
    </source>
</evidence>
<feature type="compositionally biased region" description="Basic and acidic residues" evidence="3">
    <location>
        <begin position="1237"/>
        <end position="1249"/>
    </location>
</feature>
<proteinExistence type="predicted"/>
<evidence type="ECO:0000256" key="3">
    <source>
        <dbReference type="SAM" id="MobiDB-lite"/>
    </source>
</evidence>
<evidence type="ECO:0000256" key="1">
    <source>
        <dbReference type="ARBA" id="ARBA00022614"/>
    </source>
</evidence>
<dbReference type="GO" id="GO:0098887">
    <property type="term" value="P:neurotransmitter receptor transport, endosome to postsynaptic membrane"/>
    <property type="evidence" value="ECO:0007669"/>
    <property type="project" value="TreeGrafter"/>
</dbReference>
<feature type="region of interest" description="Disordered" evidence="3">
    <location>
        <begin position="1227"/>
        <end position="1261"/>
    </location>
</feature>
<dbReference type="GO" id="GO:0098968">
    <property type="term" value="P:neurotransmitter receptor transport postsynaptic membrane to endosome"/>
    <property type="evidence" value="ECO:0007669"/>
    <property type="project" value="TreeGrafter"/>
</dbReference>
<dbReference type="EMBL" id="CASHTH010002957">
    <property type="protein sequence ID" value="CAI8037709.1"/>
    <property type="molecule type" value="Genomic_DNA"/>
</dbReference>
<feature type="region of interest" description="Disordered" evidence="3">
    <location>
        <begin position="1686"/>
        <end position="1725"/>
    </location>
</feature>
<feature type="region of interest" description="Disordered" evidence="3">
    <location>
        <begin position="1441"/>
        <end position="1504"/>
    </location>
</feature>
<feature type="compositionally biased region" description="Low complexity" evidence="3">
    <location>
        <begin position="1445"/>
        <end position="1456"/>
    </location>
</feature>
<feature type="compositionally biased region" description="Polar residues" evidence="3">
    <location>
        <begin position="1548"/>
        <end position="1576"/>
    </location>
</feature>
<dbReference type="Gene3D" id="3.80.10.10">
    <property type="entry name" value="Ribonuclease Inhibitor"/>
    <property type="match status" value="2"/>
</dbReference>
<feature type="compositionally biased region" description="Basic and acidic residues" evidence="3">
    <location>
        <begin position="1290"/>
        <end position="1303"/>
    </location>
</feature>
<feature type="region of interest" description="Disordered" evidence="3">
    <location>
        <begin position="1183"/>
        <end position="1206"/>
    </location>
</feature>
<feature type="compositionally biased region" description="Polar residues" evidence="3">
    <location>
        <begin position="856"/>
        <end position="866"/>
    </location>
</feature>
<feature type="region of interest" description="Disordered" evidence="3">
    <location>
        <begin position="1368"/>
        <end position="1396"/>
    </location>
</feature>
<feature type="domain" description="PDZ" evidence="4">
    <location>
        <begin position="899"/>
        <end position="989"/>
    </location>
</feature>
<dbReference type="GO" id="GO:0005912">
    <property type="term" value="C:adherens junction"/>
    <property type="evidence" value="ECO:0007669"/>
    <property type="project" value="TreeGrafter"/>
</dbReference>
<feature type="compositionally biased region" description="Basic and acidic residues" evidence="3">
    <location>
        <begin position="1709"/>
        <end position="1725"/>
    </location>
</feature>
<dbReference type="GO" id="GO:0098609">
    <property type="term" value="P:cell-cell adhesion"/>
    <property type="evidence" value="ECO:0007669"/>
    <property type="project" value="TreeGrafter"/>
</dbReference>
<dbReference type="SMART" id="SM00365">
    <property type="entry name" value="LRR_SD22"/>
    <property type="match status" value="5"/>
</dbReference>
<keyword evidence="1" id="KW-0433">Leucine-rich repeat</keyword>
<dbReference type="SUPFAM" id="SSF50156">
    <property type="entry name" value="PDZ domain-like"/>
    <property type="match status" value="3"/>
</dbReference>
<dbReference type="InterPro" id="IPR032675">
    <property type="entry name" value="LRR_dom_sf"/>
</dbReference>
<dbReference type="SMART" id="SM00369">
    <property type="entry name" value="LRR_TYP"/>
    <property type="match status" value="9"/>
</dbReference>
<feature type="compositionally biased region" description="Basic and acidic residues" evidence="3">
    <location>
        <begin position="797"/>
        <end position="806"/>
    </location>
</feature>
<feature type="region of interest" description="Disordered" evidence="3">
    <location>
        <begin position="1279"/>
        <end position="1329"/>
    </location>
</feature>
<feature type="region of interest" description="Disordered" evidence="3">
    <location>
        <begin position="829"/>
        <end position="877"/>
    </location>
</feature>
<dbReference type="Pfam" id="PF23598">
    <property type="entry name" value="LRR_14"/>
    <property type="match status" value="1"/>
</dbReference>
<dbReference type="InterPro" id="IPR050614">
    <property type="entry name" value="Synaptic_Scaffolding_LAP-MAGUK"/>
</dbReference>
<dbReference type="PANTHER" id="PTHR23119">
    <property type="entry name" value="DISCS LARGE"/>
    <property type="match status" value="1"/>
</dbReference>
<comment type="caution">
    <text evidence="5">The sequence shown here is derived from an EMBL/GenBank/DDBJ whole genome shotgun (WGS) entry which is preliminary data.</text>
</comment>
<dbReference type="PROSITE" id="PS51450">
    <property type="entry name" value="LRR"/>
    <property type="match status" value="2"/>
</dbReference>
<dbReference type="InterPro" id="IPR055414">
    <property type="entry name" value="LRR_R13L4/SHOC2-like"/>
</dbReference>
<dbReference type="InterPro" id="IPR003591">
    <property type="entry name" value="Leu-rich_rpt_typical-subtyp"/>
</dbReference>
<dbReference type="GO" id="GO:0016323">
    <property type="term" value="C:basolateral plasma membrane"/>
    <property type="evidence" value="ECO:0007669"/>
    <property type="project" value="TreeGrafter"/>
</dbReference>
<feature type="compositionally biased region" description="Polar residues" evidence="3">
    <location>
        <begin position="1464"/>
        <end position="1473"/>
    </location>
</feature>
<protein>
    <submittedName>
        <fullName evidence="5">Leucine-rich repeat-containing protein 1</fullName>
    </submittedName>
</protein>
<dbReference type="PROSITE" id="PS50106">
    <property type="entry name" value="PDZ"/>
    <property type="match status" value="3"/>
</dbReference>
<name>A0AA35SXW3_GEOBA</name>
<feature type="domain" description="PDZ" evidence="4">
    <location>
        <begin position="996"/>
        <end position="1084"/>
    </location>
</feature>
<gene>
    <name evidence="5" type="ORF">GBAR_LOCUS21103</name>
</gene>
<dbReference type="GO" id="GO:0045197">
    <property type="term" value="P:establishment or maintenance of epithelial cell apical/basal polarity"/>
    <property type="evidence" value="ECO:0007669"/>
    <property type="project" value="TreeGrafter"/>
</dbReference>
<feature type="compositionally biased region" description="Low complexity" evidence="3">
    <location>
        <begin position="1227"/>
        <end position="1236"/>
    </location>
</feature>
<dbReference type="SUPFAM" id="SSF52058">
    <property type="entry name" value="L domain-like"/>
    <property type="match status" value="2"/>
</dbReference>
<feature type="region of interest" description="Disordered" evidence="3">
    <location>
        <begin position="793"/>
        <end position="815"/>
    </location>
</feature>
<feature type="region of interest" description="Disordered" evidence="3">
    <location>
        <begin position="558"/>
        <end position="578"/>
    </location>
</feature>
<organism evidence="5 6">
    <name type="scientific">Geodia barretti</name>
    <name type="common">Barrett's horny sponge</name>
    <dbReference type="NCBI Taxonomy" id="519541"/>
    <lineage>
        <taxon>Eukaryota</taxon>
        <taxon>Metazoa</taxon>
        <taxon>Porifera</taxon>
        <taxon>Demospongiae</taxon>
        <taxon>Heteroscleromorpha</taxon>
        <taxon>Tetractinellida</taxon>
        <taxon>Astrophorina</taxon>
        <taxon>Geodiidae</taxon>
        <taxon>Geodia</taxon>
    </lineage>
</organism>
<dbReference type="InterPro" id="IPR001611">
    <property type="entry name" value="Leu-rich_rpt"/>
</dbReference>
<feature type="compositionally biased region" description="Polar residues" evidence="3">
    <location>
        <begin position="425"/>
        <end position="444"/>
    </location>
</feature>
<dbReference type="InterPro" id="IPR001478">
    <property type="entry name" value="PDZ"/>
</dbReference>
<feature type="compositionally biased region" description="Basic and acidic residues" evidence="3">
    <location>
        <begin position="1688"/>
        <end position="1702"/>
    </location>
</feature>
<reference evidence="5" key="1">
    <citation type="submission" date="2023-03" db="EMBL/GenBank/DDBJ databases">
        <authorList>
            <person name="Steffen K."/>
            <person name="Cardenas P."/>
        </authorList>
    </citation>
    <scope>NUCLEOTIDE SEQUENCE</scope>
</reference>
<dbReference type="InterPro" id="IPR036034">
    <property type="entry name" value="PDZ_sf"/>
</dbReference>
<evidence type="ECO:0000256" key="2">
    <source>
        <dbReference type="ARBA" id="ARBA00022737"/>
    </source>
</evidence>
<dbReference type="SMART" id="SM00364">
    <property type="entry name" value="LRR_BAC"/>
    <property type="match status" value="9"/>
</dbReference>
<feature type="compositionally biased region" description="Polar residues" evidence="3">
    <location>
        <begin position="1184"/>
        <end position="1198"/>
    </location>
</feature>
<feature type="compositionally biased region" description="Low complexity" evidence="3">
    <location>
        <begin position="518"/>
        <end position="528"/>
    </location>
</feature>
<feature type="compositionally biased region" description="Low complexity" evidence="3">
    <location>
        <begin position="1375"/>
        <end position="1384"/>
    </location>
</feature>
<feature type="domain" description="PDZ" evidence="4">
    <location>
        <begin position="628"/>
        <end position="718"/>
    </location>
</feature>
<evidence type="ECO:0000313" key="5">
    <source>
        <dbReference type="EMBL" id="CAI8037709.1"/>
    </source>
</evidence>
<dbReference type="Pfam" id="PF00595">
    <property type="entry name" value="PDZ"/>
    <property type="match status" value="3"/>
</dbReference>
<keyword evidence="2" id="KW-0677">Repeat</keyword>
<dbReference type="GO" id="GO:0043113">
    <property type="term" value="P:receptor clustering"/>
    <property type="evidence" value="ECO:0007669"/>
    <property type="project" value="TreeGrafter"/>
</dbReference>
<feature type="compositionally biased region" description="Basic and acidic residues" evidence="3">
    <location>
        <begin position="558"/>
        <end position="569"/>
    </location>
</feature>
<feature type="region of interest" description="Disordered" evidence="3">
    <location>
        <begin position="493"/>
        <end position="542"/>
    </location>
</feature>
<feature type="compositionally biased region" description="Polar residues" evidence="3">
    <location>
        <begin position="1385"/>
        <end position="1396"/>
    </location>
</feature>
<sequence length="1725" mass="188874">MFKACIGLNCARTIDFIDHRHCSLTFIPDDVYRNEQTLEDLLLDCNMLQELPAKFFRLTNLRKLTLSENDLMRIPPNVANLTKLTELDISKNAIEELPTNMQFCRSLQVLDLSSNPLLRTPETLSSVTSLTELYINDVSIPSLPNEIGSLSNLRILESRENLLKSLPISIKNLKKLQRLDVGNNEIESLPNELGEMEELMELWLDDNSIQELPHSIVRLSNLVVLDITKNKVAYFPPGFSQLTSLSDLHASENCLEELPEDFGKLRSLHLVKLDYNHLRELPESIGELEHVTELLLYDNMLECLPPSLFHMKSLEMLNVDRNHIAEIPGTVGGCRTLHVLSLRENELTELPANLGQLEELTVLDVVGNRLNHLPLSVSNLHLDALWIDNSQSQPLVALHPDLESEPSVNKKLTCAYLPQQGPYSPSLENFMESDSMSEGQSVASSLPRDLEKSSSSKVVRMGVAFDPSSGPTETDQSSKLVRFPTPFRRDMNKKKKRMNKYKPGATPTTTIFKKGSSQDDLLSSLSSSTHEASPESNPAIKSSVDSMEVVTMQIDARRTESPDDKEIRHTSPGLAKMSGMHNLASSEALDQSKATDETSTTSDALKDAEYSYATEVSGLSQLQTVEVTIDLVKQPGRTLGFSIAGGRGSTPAYEDVDESIFVTKIASGGLAEQDGRLRLGDKLLKVNSVNMMNATHTEAVTVLKNVKEVCRMVVSREVLVVMPEEQLEKTEDSHTPTPTREDTATVSAVAVAGVPTSELSDTGASEEGRGFAKRIVAEILDRSVTKYRSSLIEGDTDADKKEESSRSDSAGPKSNYVNFDIAQTVIVSSREAGQEEEEEKAAANEDFGTEDREGSRTPTEANSSVLSPDDRDTLPSRTSVPAVHVMETSFDEDDYPTEKVILDRSVGKLGLSIIGGSEHASRIFGEGRPGVYISKITVGGAADASKMLRLGDRILSVNGQNVRHSTHQQVVQWLVSQQGNIELQVQHVPQPAGLEVIVIKKSASAKLGVSIKGGTKSTMGNPLDSNDKGIFVSKITAKGAVEKDGRLKVGQRILEINGTSLLGATHIVAVRALRSNPMEVSLLVCDGYDPREVVRREKEQERLSIGSNASATLDTSSLSSEASRSLDDAVRILSESMDALHTMPYASVRLSSKLSQSSAAIVDHRPVTAEDLDDVLKDLAEFNMGTSSKETPDTSTPVPASESPAPPLFVDFTSALTSELYPLQSGDQLPLGLLGDDTPKPCESEKESAVDETEEFPQVQVEDTSSYLDQLDSEVSHLQDEVLEEENRLEEEGKEEKTEEPQGRRLTSQRSMPRIPVAEPNVQLTPETKRRIMKEIEINVESPKDEGQKKEAMDTLIGEVFDEVSFDEFEEQRSGRSSGRISGSLTPTTVRPASGQWASTDMTELLSALNAVGRQQARVEVAPAVPVVKLVAETQETRDTVKLEAAPPVSSVSLSANTDDRKSQTLTPASNTHGVLLRAEPGNKDPTMRKSAPPKVAEKPVHVDPDKLSFKEKLALHKRTLEEHSDSAVKPLLRPSSSQGGYRRPTTPELTVSRASDQATSTDDTGSKVSRASEQATPLDDTSSEECISPKLTEEQLSAEERRLNRIVNRPAKYQVTPTTSTVEQNGETPTIKTTTIHIAQNTGLSTNTNNNNSNASDSASHCGLSASPVSYTPQVHPPVTFITRQNVQEREKTKTWRDHTELQSQKKVGLESKIAADKPSSDTL</sequence>
<dbReference type="GO" id="GO:0019901">
    <property type="term" value="F:protein kinase binding"/>
    <property type="evidence" value="ECO:0007669"/>
    <property type="project" value="TreeGrafter"/>
</dbReference>
<accession>A0AA35SXW3</accession>
<feature type="region of interest" description="Disordered" evidence="3">
    <location>
        <begin position="425"/>
        <end position="453"/>
    </location>
</feature>
<dbReference type="SMART" id="SM00228">
    <property type="entry name" value="PDZ"/>
    <property type="match status" value="3"/>
</dbReference>
<dbReference type="Proteomes" id="UP001174909">
    <property type="component" value="Unassembled WGS sequence"/>
</dbReference>
<dbReference type="Gene3D" id="2.30.42.10">
    <property type="match status" value="3"/>
</dbReference>
<dbReference type="GO" id="GO:0045211">
    <property type="term" value="C:postsynaptic membrane"/>
    <property type="evidence" value="ECO:0007669"/>
    <property type="project" value="TreeGrafter"/>
</dbReference>
<dbReference type="CDD" id="cd06701">
    <property type="entry name" value="PDZ4_Scribble-like"/>
    <property type="match status" value="1"/>
</dbReference>
<evidence type="ECO:0000259" key="4">
    <source>
        <dbReference type="PROSITE" id="PS50106"/>
    </source>
</evidence>
<keyword evidence="6" id="KW-1185">Reference proteome</keyword>
<feature type="compositionally biased region" description="Polar residues" evidence="3">
    <location>
        <begin position="529"/>
        <end position="542"/>
    </location>
</feature>